<accession>A0A098S4R7</accession>
<dbReference type="InterPro" id="IPR006094">
    <property type="entry name" value="Oxid_FAD_bind_N"/>
</dbReference>
<evidence type="ECO:0000259" key="20">
    <source>
        <dbReference type="PROSITE" id="PS51387"/>
    </source>
</evidence>
<dbReference type="Gene3D" id="3.30.43.10">
    <property type="entry name" value="Uridine Diphospho-n-acetylenolpyruvylglucosamine Reductase, domain 2"/>
    <property type="match status" value="1"/>
</dbReference>
<comment type="function">
    <text evidence="2 19">Cell wall formation.</text>
</comment>
<evidence type="ECO:0000256" key="2">
    <source>
        <dbReference type="ARBA" id="ARBA00003921"/>
    </source>
</evidence>
<dbReference type="GO" id="GO:0008360">
    <property type="term" value="P:regulation of cell shape"/>
    <property type="evidence" value="ECO:0007669"/>
    <property type="project" value="UniProtKB-KW"/>
</dbReference>
<evidence type="ECO:0000256" key="19">
    <source>
        <dbReference type="HAMAP-Rule" id="MF_00037"/>
    </source>
</evidence>
<dbReference type="EMBL" id="JPOS01000081">
    <property type="protein sequence ID" value="KGE86197.1"/>
    <property type="molecule type" value="Genomic_DNA"/>
</dbReference>
<dbReference type="AlphaFoldDB" id="A0A098S4R7"/>
<dbReference type="GO" id="GO:0009252">
    <property type="term" value="P:peptidoglycan biosynthetic process"/>
    <property type="evidence" value="ECO:0007669"/>
    <property type="project" value="UniProtKB-UniRule"/>
</dbReference>
<keyword evidence="10 19" id="KW-0274">FAD</keyword>
<comment type="cofactor">
    <cofactor evidence="1 19">
        <name>FAD</name>
        <dbReference type="ChEBI" id="CHEBI:57692"/>
    </cofactor>
</comment>
<evidence type="ECO:0000256" key="13">
    <source>
        <dbReference type="ARBA" id="ARBA00022984"/>
    </source>
</evidence>
<comment type="caution">
    <text evidence="21">The sequence shown here is derived from an EMBL/GenBank/DDBJ whole genome shotgun (WGS) entry which is preliminary data.</text>
</comment>
<dbReference type="GO" id="GO:0071555">
    <property type="term" value="P:cell wall organization"/>
    <property type="evidence" value="ECO:0007669"/>
    <property type="project" value="UniProtKB-KW"/>
</dbReference>
<keyword evidence="14 19" id="KW-0560">Oxidoreductase</keyword>
<dbReference type="InterPro" id="IPR016166">
    <property type="entry name" value="FAD-bd_PCMH"/>
</dbReference>
<sequence>MIQQQQSLQAYNTFGINAKAAFFSDIESPEVLQDLRRQHPERPVFVLGGGSNLLLTQDLDQWVLHNRIMGKSILAEDTDTTLVRIGGGENWHETVLWALEQNLGGLENLSLIPGTAGAAPIQNIGAYGVELSDVFERLEAIDLSTGKALEFTKEDAAFGYRDSLFKRSLKEQIFITAIHLRLTRRQHHLNTSYGAIPETLEQWGIQQPEPKDISRAVIHIRQSKLPDPAVLGNSGSFFKNPVIANARFEALRDQHPAIPGYPQGDTHTKVPAGWLIEQAGWKGRRIGNVGTYHQQALVLVNHGCATGAEVWALAQQIMEDVERQFGIALQPEVNVL</sequence>
<dbReference type="InterPro" id="IPR016169">
    <property type="entry name" value="FAD-bd_PCMH_sub2"/>
</dbReference>
<dbReference type="GO" id="GO:0051301">
    <property type="term" value="P:cell division"/>
    <property type="evidence" value="ECO:0007669"/>
    <property type="project" value="UniProtKB-KW"/>
</dbReference>
<dbReference type="SUPFAM" id="SSF56176">
    <property type="entry name" value="FAD-binding/transporter-associated domain-like"/>
    <property type="match status" value="1"/>
</dbReference>
<keyword evidence="8 19" id="KW-0132">Cell division</keyword>
<evidence type="ECO:0000256" key="12">
    <source>
        <dbReference type="ARBA" id="ARBA00022960"/>
    </source>
</evidence>
<organism evidence="21 22">
    <name type="scientific">Phaeodactylibacter xiamenensis</name>
    <dbReference type="NCBI Taxonomy" id="1524460"/>
    <lineage>
        <taxon>Bacteria</taxon>
        <taxon>Pseudomonadati</taxon>
        <taxon>Bacteroidota</taxon>
        <taxon>Saprospiria</taxon>
        <taxon>Saprospirales</taxon>
        <taxon>Haliscomenobacteraceae</taxon>
        <taxon>Phaeodactylibacter</taxon>
    </lineage>
</organism>
<comment type="subcellular location">
    <subcellularLocation>
        <location evidence="3 19">Cytoplasm</location>
    </subcellularLocation>
</comment>
<dbReference type="GO" id="GO:0008762">
    <property type="term" value="F:UDP-N-acetylmuramate dehydrogenase activity"/>
    <property type="evidence" value="ECO:0007669"/>
    <property type="project" value="UniProtKB-UniRule"/>
</dbReference>
<evidence type="ECO:0000313" key="21">
    <source>
        <dbReference type="EMBL" id="KGE86197.1"/>
    </source>
</evidence>
<dbReference type="Pfam" id="PF02873">
    <property type="entry name" value="MurB_C"/>
    <property type="match status" value="1"/>
</dbReference>
<dbReference type="STRING" id="1524460.IX84_22460"/>
<reference evidence="21 22" key="1">
    <citation type="journal article" date="2014" name="Int. J. Syst. Evol. Microbiol.">
        <title>Phaeodactylibacter xiamenensis gen. nov., sp. nov., a member of the family Saprospiraceae isolated from the marine alga Phaeodactylum tricornutum.</title>
        <authorList>
            <person name="Chen Z.Jr."/>
            <person name="Lei X."/>
            <person name="Lai Q."/>
            <person name="Li Y."/>
            <person name="Zhang B."/>
            <person name="Zhang J."/>
            <person name="Zhang H."/>
            <person name="Yang L."/>
            <person name="Zheng W."/>
            <person name="Tian Y."/>
            <person name="Yu Z."/>
            <person name="Xu H.Jr."/>
            <person name="Zheng T."/>
        </authorList>
    </citation>
    <scope>NUCLEOTIDE SEQUENCE [LARGE SCALE GENOMIC DNA]</scope>
    <source>
        <strain evidence="21 22">KD52</strain>
    </source>
</reference>
<dbReference type="NCBIfam" id="NF000755">
    <property type="entry name" value="PRK00046.1"/>
    <property type="match status" value="1"/>
</dbReference>
<evidence type="ECO:0000256" key="11">
    <source>
        <dbReference type="ARBA" id="ARBA00022857"/>
    </source>
</evidence>
<proteinExistence type="inferred from homology"/>
<evidence type="ECO:0000256" key="4">
    <source>
        <dbReference type="ARBA" id="ARBA00004752"/>
    </source>
</evidence>
<dbReference type="Pfam" id="PF01565">
    <property type="entry name" value="FAD_binding_4"/>
    <property type="match status" value="1"/>
</dbReference>
<dbReference type="InterPro" id="IPR036635">
    <property type="entry name" value="MurB_C_sf"/>
</dbReference>
<keyword evidence="7 19" id="KW-0963">Cytoplasm</keyword>
<keyword evidence="9 19" id="KW-0285">Flavoprotein</keyword>
<evidence type="ECO:0000256" key="7">
    <source>
        <dbReference type="ARBA" id="ARBA00022490"/>
    </source>
</evidence>
<dbReference type="OrthoDB" id="9804753at2"/>
<dbReference type="PROSITE" id="PS51387">
    <property type="entry name" value="FAD_PCMH"/>
    <property type="match status" value="1"/>
</dbReference>
<keyword evidence="16 19" id="KW-0961">Cell wall biogenesis/degradation</keyword>
<dbReference type="Proteomes" id="UP000029736">
    <property type="component" value="Unassembled WGS sequence"/>
</dbReference>
<keyword evidence="22" id="KW-1185">Reference proteome</keyword>
<dbReference type="HAMAP" id="MF_00037">
    <property type="entry name" value="MurB"/>
    <property type="match status" value="1"/>
</dbReference>
<dbReference type="UniPathway" id="UPA00219"/>
<dbReference type="InterPro" id="IPR036318">
    <property type="entry name" value="FAD-bd_PCMH-like_sf"/>
</dbReference>
<dbReference type="NCBIfam" id="TIGR00179">
    <property type="entry name" value="murB"/>
    <property type="match status" value="1"/>
</dbReference>
<keyword evidence="15 19" id="KW-0131">Cell cycle</keyword>
<dbReference type="InterPro" id="IPR011601">
    <property type="entry name" value="MurB_C"/>
</dbReference>
<comment type="pathway">
    <text evidence="4 19">Cell wall biogenesis; peptidoglycan biosynthesis.</text>
</comment>
<dbReference type="EC" id="1.3.1.98" evidence="5 19"/>
<evidence type="ECO:0000256" key="3">
    <source>
        <dbReference type="ARBA" id="ARBA00004496"/>
    </source>
</evidence>
<evidence type="ECO:0000256" key="9">
    <source>
        <dbReference type="ARBA" id="ARBA00022630"/>
    </source>
</evidence>
<dbReference type="Gene3D" id="3.30.465.10">
    <property type="match status" value="1"/>
</dbReference>
<dbReference type="Gene3D" id="3.90.78.10">
    <property type="entry name" value="UDP-N-acetylenolpyruvoylglucosamine reductase, C-terminal domain"/>
    <property type="match status" value="1"/>
</dbReference>
<evidence type="ECO:0000313" key="22">
    <source>
        <dbReference type="Proteomes" id="UP000029736"/>
    </source>
</evidence>
<protein>
    <recommendedName>
        <fullName evidence="6 19">UDP-N-acetylenolpyruvoylglucosamine reductase</fullName>
        <ecNumber evidence="5 19">1.3.1.98</ecNumber>
    </recommendedName>
    <alternativeName>
        <fullName evidence="17 19">UDP-N-acetylmuramate dehydrogenase</fullName>
    </alternativeName>
</protein>
<evidence type="ECO:0000256" key="18">
    <source>
        <dbReference type="ARBA" id="ARBA00048914"/>
    </source>
</evidence>
<keyword evidence="11 19" id="KW-0521">NADP</keyword>
<feature type="active site" evidence="19">
    <location>
        <position position="332"/>
    </location>
</feature>
<feature type="active site" evidence="19">
    <location>
        <position position="161"/>
    </location>
</feature>
<gene>
    <name evidence="19" type="primary">murB</name>
    <name evidence="21" type="ORF">IX84_22460</name>
</gene>
<dbReference type="GO" id="GO:0071949">
    <property type="term" value="F:FAD binding"/>
    <property type="evidence" value="ECO:0007669"/>
    <property type="project" value="InterPro"/>
</dbReference>
<comment type="similarity">
    <text evidence="19">Belongs to the MurB family.</text>
</comment>
<keyword evidence="13 19" id="KW-0573">Peptidoglycan synthesis</keyword>
<evidence type="ECO:0000256" key="6">
    <source>
        <dbReference type="ARBA" id="ARBA00015188"/>
    </source>
</evidence>
<evidence type="ECO:0000256" key="1">
    <source>
        <dbReference type="ARBA" id="ARBA00001974"/>
    </source>
</evidence>
<evidence type="ECO:0000256" key="15">
    <source>
        <dbReference type="ARBA" id="ARBA00023306"/>
    </source>
</evidence>
<evidence type="ECO:0000256" key="17">
    <source>
        <dbReference type="ARBA" id="ARBA00031026"/>
    </source>
</evidence>
<evidence type="ECO:0000256" key="16">
    <source>
        <dbReference type="ARBA" id="ARBA00023316"/>
    </source>
</evidence>
<comment type="catalytic activity">
    <reaction evidence="18 19">
        <text>UDP-N-acetyl-alpha-D-muramate + NADP(+) = UDP-N-acetyl-3-O-(1-carboxyvinyl)-alpha-D-glucosamine + NADPH + H(+)</text>
        <dbReference type="Rhea" id="RHEA:12248"/>
        <dbReference type="ChEBI" id="CHEBI:15378"/>
        <dbReference type="ChEBI" id="CHEBI:57783"/>
        <dbReference type="ChEBI" id="CHEBI:58349"/>
        <dbReference type="ChEBI" id="CHEBI:68483"/>
        <dbReference type="ChEBI" id="CHEBI:70757"/>
        <dbReference type="EC" id="1.3.1.98"/>
    </reaction>
</comment>
<dbReference type="SUPFAM" id="SSF56194">
    <property type="entry name" value="Uridine diphospho-N-Acetylenolpyruvylglucosamine reductase, MurB, C-terminal domain"/>
    <property type="match status" value="1"/>
</dbReference>
<name>A0A098S4R7_9BACT</name>
<dbReference type="PANTHER" id="PTHR21071:SF4">
    <property type="entry name" value="UDP-N-ACETYLENOLPYRUVOYLGLUCOSAMINE REDUCTASE"/>
    <property type="match status" value="1"/>
</dbReference>
<evidence type="ECO:0000256" key="5">
    <source>
        <dbReference type="ARBA" id="ARBA00012518"/>
    </source>
</evidence>
<dbReference type="GO" id="GO:0005829">
    <property type="term" value="C:cytosol"/>
    <property type="evidence" value="ECO:0007669"/>
    <property type="project" value="TreeGrafter"/>
</dbReference>
<evidence type="ECO:0000256" key="14">
    <source>
        <dbReference type="ARBA" id="ARBA00023002"/>
    </source>
</evidence>
<feature type="domain" description="FAD-binding PCMH-type" evidence="20">
    <location>
        <begin position="14"/>
        <end position="185"/>
    </location>
</feature>
<evidence type="ECO:0000256" key="10">
    <source>
        <dbReference type="ARBA" id="ARBA00022827"/>
    </source>
</evidence>
<dbReference type="RefSeq" id="WP_044225618.1">
    <property type="nucleotide sequence ID" value="NZ_JBKAGJ010000013.1"/>
</dbReference>
<evidence type="ECO:0000256" key="8">
    <source>
        <dbReference type="ARBA" id="ARBA00022618"/>
    </source>
</evidence>
<dbReference type="InterPro" id="IPR016167">
    <property type="entry name" value="FAD-bd_PCMH_sub1"/>
</dbReference>
<dbReference type="InterPro" id="IPR003170">
    <property type="entry name" value="MurB"/>
</dbReference>
<keyword evidence="12 19" id="KW-0133">Cell shape</keyword>
<dbReference type="PANTHER" id="PTHR21071">
    <property type="entry name" value="UDP-N-ACETYLENOLPYRUVOYLGLUCOSAMINE REDUCTASE"/>
    <property type="match status" value="1"/>
</dbReference>
<feature type="active site" description="Proton donor" evidence="19">
    <location>
        <position position="236"/>
    </location>
</feature>